<dbReference type="SMART" id="SM00406">
    <property type="entry name" value="IGv"/>
    <property type="match status" value="1"/>
</dbReference>
<protein>
    <recommendedName>
        <fullName evidence="2">Ig-like domain-containing protein</fullName>
    </recommendedName>
</protein>
<evidence type="ECO:0000313" key="3">
    <source>
        <dbReference type="Ensembl" id="ENSUAMP00000017089.1"/>
    </source>
</evidence>
<accession>A0A452REA4</accession>
<reference evidence="4" key="1">
    <citation type="submission" date="2016-06" db="EMBL/GenBank/DDBJ databases">
        <title>De novo assembly and RNA-Seq shows season-dependent expression and editing in black bear kidneys.</title>
        <authorList>
            <person name="Korstanje R."/>
            <person name="Srivastava A."/>
            <person name="Sarsani V.K."/>
            <person name="Sheehan S.M."/>
            <person name="Seger R.L."/>
            <person name="Barter M.E."/>
            <person name="Lindqvist C."/>
            <person name="Brody L.C."/>
            <person name="Mullikin J.C."/>
        </authorList>
    </citation>
    <scope>NUCLEOTIDE SEQUENCE [LARGE SCALE GENOMIC DNA]</scope>
</reference>
<dbReference type="GeneTree" id="ENSGT00940000162558"/>
<feature type="signal peptide" evidence="1">
    <location>
        <begin position="1"/>
        <end position="19"/>
    </location>
</feature>
<evidence type="ECO:0000313" key="4">
    <source>
        <dbReference type="Proteomes" id="UP000291022"/>
    </source>
</evidence>
<dbReference type="Proteomes" id="UP000291022">
    <property type="component" value="Unassembled WGS sequence"/>
</dbReference>
<dbReference type="InterPro" id="IPR050150">
    <property type="entry name" value="IgV_Light_Chain"/>
</dbReference>
<organism evidence="3 4">
    <name type="scientific">Ursus americanus</name>
    <name type="common">American black bear</name>
    <name type="synonym">Euarctos americanus</name>
    <dbReference type="NCBI Taxonomy" id="9643"/>
    <lineage>
        <taxon>Eukaryota</taxon>
        <taxon>Metazoa</taxon>
        <taxon>Chordata</taxon>
        <taxon>Craniata</taxon>
        <taxon>Vertebrata</taxon>
        <taxon>Euteleostomi</taxon>
        <taxon>Mammalia</taxon>
        <taxon>Eutheria</taxon>
        <taxon>Laurasiatheria</taxon>
        <taxon>Carnivora</taxon>
        <taxon>Caniformia</taxon>
        <taxon>Ursidae</taxon>
        <taxon>Ursus</taxon>
    </lineage>
</organism>
<feature type="chain" id="PRO_5019149166" description="Ig-like domain-containing protein" evidence="1">
    <location>
        <begin position="20"/>
        <end position="117"/>
    </location>
</feature>
<evidence type="ECO:0000256" key="1">
    <source>
        <dbReference type="SAM" id="SignalP"/>
    </source>
</evidence>
<proteinExistence type="predicted"/>
<reference evidence="3" key="3">
    <citation type="submission" date="2025-09" db="UniProtKB">
        <authorList>
            <consortium name="Ensembl"/>
        </authorList>
    </citation>
    <scope>IDENTIFICATION</scope>
</reference>
<dbReference type="PANTHER" id="PTHR23267">
    <property type="entry name" value="IMMUNOGLOBULIN LIGHT CHAIN"/>
    <property type="match status" value="1"/>
</dbReference>
<dbReference type="PROSITE" id="PS50835">
    <property type="entry name" value="IG_LIKE"/>
    <property type="match status" value="1"/>
</dbReference>
<sequence>MAWTPLLLGFLAHCTGSMAAYVVTQPPSVSVTPGQTASITCGGDNIASRYVSWYQQKPGQAPVMIINSNNNRPSGIPERFSGSKSGNTATLTISGAQAEDEADYYCLPYQGGSYTSQ</sequence>
<dbReference type="InterPro" id="IPR036179">
    <property type="entry name" value="Ig-like_dom_sf"/>
</dbReference>
<dbReference type="Gene3D" id="2.60.40.10">
    <property type="entry name" value="Immunoglobulins"/>
    <property type="match status" value="1"/>
</dbReference>
<dbReference type="InterPro" id="IPR007110">
    <property type="entry name" value="Ig-like_dom"/>
</dbReference>
<name>A0A452REA4_URSAM</name>
<dbReference type="Ensembl" id="ENSUAMT00000019129.1">
    <property type="protein sequence ID" value="ENSUAMP00000017089.1"/>
    <property type="gene ID" value="ENSUAMG00000013562.1"/>
</dbReference>
<dbReference type="STRING" id="9643.ENSUAMP00000017089"/>
<dbReference type="SUPFAM" id="SSF48726">
    <property type="entry name" value="Immunoglobulin"/>
    <property type="match status" value="1"/>
</dbReference>
<dbReference type="InterPro" id="IPR013783">
    <property type="entry name" value="Ig-like_fold"/>
</dbReference>
<keyword evidence="1" id="KW-0732">Signal</keyword>
<dbReference type="AlphaFoldDB" id="A0A452REA4"/>
<keyword evidence="4" id="KW-1185">Reference proteome</keyword>
<evidence type="ECO:0000259" key="2">
    <source>
        <dbReference type="PROSITE" id="PS50835"/>
    </source>
</evidence>
<dbReference type="InterPro" id="IPR003599">
    <property type="entry name" value="Ig_sub"/>
</dbReference>
<feature type="domain" description="Ig-like" evidence="2">
    <location>
        <begin position="20"/>
        <end position="117"/>
    </location>
</feature>
<dbReference type="Pfam" id="PF07686">
    <property type="entry name" value="V-set"/>
    <property type="match status" value="1"/>
</dbReference>
<dbReference type="SMART" id="SM00409">
    <property type="entry name" value="IG"/>
    <property type="match status" value="1"/>
</dbReference>
<reference evidence="3" key="2">
    <citation type="submission" date="2025-08" db="UniProtKB">
        <authorList>
            <consortium name="Ensembl"/>
        </authorList>
    </citation>
    <scope>IDENTIFICATION</scope>
</reference>
<dbReference type="FunFam" id="2.60.40.10:FF:002427">
    <property type="entry name" value="Uncharacterized protein"/>
    <property type="match status" value="1"/>
</dbReference>
<dbReference type="InterPro" id="IPR013106">
    <property type="entry name" value="Ig_V-set"/>
</dbReference>
<dbReference type="OMA" id="KHPASLC"/>